<dbReference type="SUPFAM" id="SSF54909">
    <property type="entry name" value="Dimeric alpha+beta barrel"/>
    <property type="match status" value="1"/>
</dbReference>
<evidence type="ECO:0000313" key="3">
    <source>
        <dbReference type="EMBL" id="GAT24210.1"/>
    </source>
</evidence>
<accession>A0A146FDT6</accession>
<dbReference type="EMBL" id="BCWF01000018">
    <property type="protein sequence ID" value="GAT24210.1"/>
    <property type="molecule type" value="Genomic_DNA"/>
</dbReference>
<protein>
    <recommendedName>
        <fullName evidence="2">EthD domain-containing protein</fullName>
    </recommendedName>
</protein>
<dbReference type="InterPro" id="IPR009799">
    <property type="entry name" value="EthD_dom"/>
</dbReference>
<sequence>MPIIKQLIALRRRAGLTREEFFDYHYQVHGALSKGPSPSETPLYVTIPPIQANIHKWHLTYIQVRKYFQTHFLDTAYHVDPSRKIPNAHPAWAFNDGLTELYLSSEEHMVQNFASEWVRTKVGPDGANFSDFGAVMPMFVREEMVPLAAIESATPTRERSFVGMYFVALSDAQHSGEKNGEMIDKFTSLLKQHASTEVLDLVVNAPTEVGFDLSAYFGGGRSVPSYYVFMIVLRGKESISAVRKVQRIFEDAYAGVLDLPATWIGFGERAVVLDQSEGIEFDLKRQPYKME</sequence>
<proteinExistence type="inferred from homology"/>
<dbReference type="Proteomes" id="UP000075230">
    <property type="component" value="Unassembled WGS sequence"/>
</dbReference>
<dbReference type="InterPro" id="IPR011008">
    <property type="entry name" value="Dimeric_a/b-barrel"/>
</dbReference>
<reference evidence="3 4" key="1">
    <citation type="journal article" date="2016" name="DNA Res.">
        <title>Genome sequence of Aspergillus luchuensis NBRC 4314.</title>
        <authorList>
            <person name="Yamada O."/>
            <person name="Machida M."/>
            <person name="Hosoyama A."/>
            <person name="Goto M."/>
            <person name="Takahashi T."/>
            <person name="Futagami T."/>
            <person name="Yamagata Y."/>
            <person name="Takeuchi M."/>
            <person name="Kobayashi T."/>
            <person name="Koike H."/>
            <person name="Abe K."/>
            <person name="Asai K."/>
            <person name="Arita M."/>
            <person name="Fujita N."/>
            <person name="Fukuda K."/>
            <person name="Higa K."/>
            <person name="Horikawa H."/>
            <person name="Ishikawa T."/>
            <person name="Jinno K."/>
            <person name="Kato Y."/>
            <person name="Kirimura K."/>
            <person name="Mizutani O."/>
            <person name="Nakasone K."/>
            <person name="Sano M."/>
            <person name="Shiraishi Y."/>
            <person name="Tsukahara M."/>
            <person name="Gomi K."/>
        </authorList>
    </citation>
    <scope>NUCLEOTIDE SEQUENCE [LARGE SCALE GENOMIC DNA]</scope>
    <source>
        <strain evidence="3 4">RIB 2604</strain>
    </source>
</reference>
<evidence type="ECO:0000313" key="4">
    <source>
        <dbReference type="Proteomes" id="UP000075230"/>
    </source>
</evidence>
<feature type="domain" description="EthD" evidence="2">
    <location>
        <begin position="14"/>
        <end position="132"/>
    </location>
</feature>
<gene>
    <name evidence="3" type="ORF">RIB2604_01800350</name>
</gene>
<organism evidence="3 4">
    <name type="scientific">Aspergillus kawachii</name>
    <name type="common">White koji mold</name>
    <name type="synonym">Aspergillus awamori var. kawachi</name>
    <dbReference type="NCBI Taxonomy" id="1069201"/>
    <lineage>
        <taxon>Eukaryota</taxon>
        <taxon>Fungi</taxon>
        <taxon>Dikarya</taxon>
        <taxon>Ascomycota</taxon>
        <taxon>Pezizomycotina</taxon>
        <taxon>Eurotiomycetes</taxon>
        <taxon>Eurotiomycetidae</taxon>
        <taxon>Eurotiales</taxon>
        <taxon>Aspergillaceae</taxon>
        <taxon>Aspergillus</taxon>
        <taxon>Aspergillus subgen. Circumdati</taxon>
    </lineage>
</organism>
<dbReference type="Pfam" id="PF07110">
    <property type="entry name" value="EthD"/>
    <property type="match status" value="1"/>
</dbReference>
<comment type="caution">
    <text evidence="3">The sequence shown here is derived from an EMBL/GenBank/DDBJ whole genome shotgun (WGS) entry which is preliminary data.</text>
</comment>
<dbReference type="AlphaFoldDB" id="A0A146FDT6"/>
<dbReference type="GO" id="GO:0016491">
    <property type="term" value="F:oxidoreductase activity"/>
    <property type="evidence" value="ECO:0007669"/>
    <property type="project" value="InterPro"/>
</dbReference>
<dbReference type="Gene3D" id="3.30.70.100">
    <property type="match status" value="1"/>
</dbReference>
<name>A0A146FDT6_ASPKA</name>
<evidence type="ECO:0000256" key="1">
    <source>
        <dbReference type="ARBA" id="ARBA00005986"/>
    </source>
</evidence>
<evidence type="ECO:0000259" key="2">
    <source>
        <dbReference type="Pfam" id="PF07110"/>
    </source>
</evidence>
<dbReference type="VEuPathDB" id="FungiDB:ASPFODRAFT_161610"/>
<reference evidence="4" key="2">
    <citation type="submission" date="2016-02" db="EMBL/GenBank/DDBJ databases">
        <title>Genome sequencing of Aspergillus luchuensis NBRC 4314.</title>
        <authorList>
            <person name="Yamada O."/>
        </authorList>
    </citation>
    <scope>NUCLEOTIDE SEQUENCE [LARGE SCALE GENOMIC DNA]</scope>
    <source>
        <strain evidence="4">RIB 2604</strain>
    </source>
</reference>
<comment type="similarity">
    <text evidence="1">Belongs to the tpcK family.</text>
</comment>